<dbReference type="WBParaSite" id="JU765_v2.g19803.t1">
    <property type="protein sequence ID" value="JU765_v2.g19803.t1"/>
    <property type="gene ID" value="JU765_v2.g19803"/>
</dbReference>
<reference evidence="2" key="1">
    <citation type="submission" date="2022-11" db="UniProtKB">
        <authorList>
            <consortium name="WormBaseParasite"/>
        </authorList>
    </citation>
    <scope>IDENTIFICATION</scope>
</reference>
<dbReference type="Proteomes" id="UP000887576">
    <property type="component" value="Unplaced"/>
</dbReference>
<name>A0AC34QVS4_9BILA</name>
<evidence type="ECO:0000313" key="1">
    <source>
        <dbReference type="Proteomes" id="UP000887576"/>
    </source>
</evidence>
<protein>
    <submittedName>
        <fullName evidence="2">Ovule protein</fullName>
    </submittedName>
</protein>
<organism evidence="1 2">
    <name type="scientific">Panagrolaimus sp. JU765</name>
    <dbReference type="NCBI Taxonomy" id="591449"/>
    <lineage>
        <taxon>Eukaryota</taxon>
        <taxon>Metazoa</taxon>
        <taxon>Ecdysozoa</taxon>
        <taxon>Nematoda</taxon>
        <taxon>Chromadorea</taxon>
        <taxon>Rhabditida</taxon>
        <taxon>Tylenchina</taxon>
        <taxon>Panagrolaimomorpha</taxon>
        <taxon>Panagrolaimoidea</taxon>
        <taxon>Panagrolaimidae</taxon>
        <taxon>Panagrolaimus</taxon>
    </lineage>
</organism>
<evidence type="ECO:0000313" key="2">
    <source>
        <dbReference type="WBParaSite" id="JU765_v2.g19803.t1"/>
    </source>
</evidence>
<accession>A0AC34QVS4</accession>
<proteinExistence type="predicted"/>
<sequence>MKNYTAQKICLQFLSILKYTRLGNKRQCLKMKVIFVLDILRIYKTEGNIETTKITIELKFEGSAKQNEHTERSWLGPVLCEISNLPL</sequence>